<dbReference type="EMBL" id="DUHE01000098">
    <property type="protein sequence ID" value="HII83888.1"/>
    <property type="molecule type" value="Genomic_DNA"/>
</dbReference>
<sequence>MKCENVIRNVIENECEDYYLGMVDLSQVDNALIEKYGSLITEYPRAISIGVTLPYLIPDELSVNKKQPYDVTNCQLKVITSHLSSLLEDNGYRALSMPKAREMSDGSLISFHEVVANLANLGKIEKNLLVTPEVGSRVNWGTILTNAPL</sequence>
<evidence type="ECO:0000313" key="1">
    <source>
        <dbReference type="EMBL" id="HII83888.1"/>
    </source>
</evidence>
<protein>
    <submittedName>
        <fullName evidence="1">4Fe-4S ferredoxin</fullName>
    </submittedName>
</protein>
<comment type="caution">
    <text evidence="1">The sequence shown here is derived from an EMBL/GenBank/DDBJ whole genome shotgun (WGS) entry which is preliminary data.</text>
</comment>
<organism evidence="1 2">
    <name type="scientific">Methanobacterium subterraneum</name>
    <dbReference type="NCBI Taxonomy" id="59277"/>
    <lineage>
        <taxon>Archaea</taxon>
        <taxon>Methanobacteriati</taxon>
        <taxon>Methanobacteriota</taxon>
        <taxon>Methanomada group</taxon>
        <taxon>Methanobacteria</taxon>
        <taxon>Methanobacteriales</taxon>
        <taxon>Methanobacteriaceae</taxon>
        <taxon>Methanobacterium</taxon>
    </lineage>
</organism>
<accession>A0A7J4THJ2</accession>
<name>A0A7J4THJ2_9EURY</name>
<dbReference type="PANTHER" id="PTHR42827:SF1">
    <property type="entry name" value="IRON-SULFUR CLUSTER-BINDING PROTEIN"/>
    <property type="match status" value="1"/>
</dbReference>
<proteinExistence type="predicted"/>
<dbReference type="AlphaFoldDB" id="A0A7J4THJ2"/>
<evidence type="ECO:0000313" key="2">
    <source>
        <dbReference type="Proteomes" id="UP000586031"/>
    </source>
</evidence>
<dbReference type="Proteomes" id="UP000586031">
    <property type="component" value="Unassembled WGS sequence"/>
</dbReference>
<dbReference type="PANTHER" id="PTHR42827">
    <property type="entry name" value="IRON-SULFUR CLUSTER-BINDING PROTEIN-RELATED"/>
    <property type="match status" value="1"/>
</dbReference>
<reference evidence="2" key="1">
    <citation type="journal article" date="2020" name="bioRxiv">
        <title>A rank-normalized archaeal taxonomy based on genome phylogeny resolves widespread incomplete and uneven classifications.</title>
        <authorList>
            <person name="Rinke C."/>
            <person name="Chuvochina M."/>
            <person name="Mussig A.J."/>
            <person name="Chaumeil P.-A."/>
            <person name="Waite D.W."/>
            <person name="Whitman W.B."/>
            <person name="Parks D.H."/>
            <person name="Hugenholtz P."/>
        </authorList>
    </citation>
    <scope>NUCLEOTIDE SEQUENCE [LARGE SCALE GENOMIC DNA]</scope>
</reference>
<gene>
    <name evidence="1" type="ORF">HA271_03390</name>
</gene>